<reference evidence="6" key="1">
    <citation type="submission" date="2021-01" db="EMBL/GenBank/DDBJ databases">
        <authorList>
            <consortium name="Genoscope - CEA"/>
            <person name="William W."/>
        </authorList>
    </citation>
    <scope>NUCLEOTIDE SEQUENCE</scope>
</reference>
<gene>
    <name evidence="6" type="ORF">POCTA_138.1.T1950013</name>
</gene>
<keyword evidence="1" id="KW-0808">Transferase</keyword>
<protein>
    <recommendedName>
        <fullName evidence="5">Protein kinase domain-containing protein</fullName>
    </recommendedName>
</protein>
<dbReference type="GO" id="GO:0004674">
    <property type="term" value="F:protein serine/threonine kinase activity"/>
    <property type="evidence" value="ECO:0007669"/>
    <property type="project" value="InterPro"/>
</dbReference>
<keyword evidence="4" id="KW-0067">ATP-binding</keyword>
<evidence type="ECO:0000259" key="5">
    <source>
        <dbReference type="PROSITE" id="PS50011"/>
    </source>
</evidence>
<evidence type="ECO:0000256" key="4">
    <source>
        <dbReference type="ARBA" id="ARBA00022840"/>
    </source>
</evidence>
<dbReference type="OrthoDB" id="5337378at2759"/>
<dbReference type="GO" id="GO:0016020">
    <property type="term" value="C:membrane"/>
    <property type="evidence" value="ECO:0007669"/>
    <property type="project" value="TreeGrafter"/>
</dbReference>
<proteinExistence type="predicted"/>
<dbReference type="GO" id="GO:0005829">
    <property type="term" value="C:cytosol"/>
    <property type="evidence" value="ECO:0007669"/>
    <property type="project" value="TreeGrafter"/>
</dbReference>
<dbReference type="GO" id="GO:0005524">
    <property type="term" value="F:ATP binding"/>
    <property type="evidence" value="ECO:0007669"/>
    <property type="project" value="UniProtKB-KW"/>
</dbReference>
<dbReference type="AlphaFoldDB" id="A0A8S1YJF6"/>
<organism evidence="6 7">
    <name type="scientific">Paramecium octaurelia</name>
    <dbReference type="NCBI Taxonomy" id="43137"/>
    <lineage>
        <taxon>Eukaryota</taxon>
        <taxon>Sar</taxon>
        <taxon>Alveolata</taxon>
        <taxon>Ciliophora</taxon>
        <taxon>Intramacronucleata</taxon>
        <taxon>Oligohymenophorea</taxon>
        <taxon>Peniculida</taxon>
        <taxon>Parameciidae</taxon>
        <taxon>Paramecium</taxon>
    </lineage>
</organism>
<feature type="domain" description="Protein kinase" evidence="5">
    <location>
        <begin position="1"/>
        <end position="120"/>
    </location>
</feature>
<dbReference type="PROSITE" id="PS50011">
    <property type="entry name" value="PROTEIN_KINASE_DOM"/>
    <property type="match status" value="1"/>
</dbReference>
<dbReference type="GO" id="GO:0010506">
    <property type="term" value="P:regulation of autophagy"/>
    <property type="evidence" value="ECO:0007669"/>
    <property type="project" value="InterPro"/>
</dbReference>
<dbReference type="InterPro" id="IPR045269">
    <property type="entry name" value="Atg1-like"/>
</dbReference>
<evidence type="ECO:0000256" key="1">
    <source>
        <dbReference type="ARBA" id="ARBA00022679"/>
    </source>
</evidence>
<keyword evidence="7" id="KW-1185">Reference proteome</keyword>
<dbReference type="GO" id="GO:0005776">
    <property type="term" value="C:autophagosome"/>
    <property type="evidence" value="ECO:0007669"/>
    <property type="project" value="TreeGrafter"/>
</dbReference>
<evidence type="ECO:0000313" key="7">
    <source>
        <dbReference type="Proteomes" id="UP000683925"/>
    </source>
</evidence>
<dbReference type="Pfam" id="PF00069">
    <property type="entry name" value="Pkinase"/>
    <property type="match status" value="1"/>
</dbReference>
<keyword evidence="2" id="KW-0547">Nucleotide-binding</keyword>
<accession>A0A8S1YJF6</accession>
<evidence type="ECO:0000256" key="2">
    <source>
        <dbReference type="ARBA" id="ARBA00022741"/>
    </source>
</evidence>
<name>A0A8S1YJF6_PAROT</name>
<dbReference type="Proteomes" id="UP000683925">
    <property type="component" value="Unassembled WGS sequence"/>
</dbReference>
<evidence type="ECO:0000256" key="3">
    <source>
        <dbReference type="ARBA" id="ARBA00022777"/>
    </source>
</evidence>
<dbReference type="PANTHER" id="PTHR24348">
    <property type="entry name" value="SERINE/THREONINE-PROTEIN KINASE UNC-51-RELATED"/>
    <property type="match status" value="1"/>
</dbReference>
<dbReference type="PANTHER" id="PTHR24348:SF22">
    <property type="entry name" value="NON-SPECIFIC SERINE_THREONINE PROTEIN KINASE"/>
    <property type="match status" value="1"/>
</dbReference>
<dbReference type="GO" id="GO:0000407">
    <property type="term" value="C:phagophore assembly site"/>
    <property type="evidence" value="ECO:0007669"/>
    <property type="project" value="TreeGrafter"/>
</dbReference>
<dbReference type="GO" id="GO:0000045">
    <property type="term" value="P:autophagosome assembly"/>
    <property type="evidence" value="ECO:0007669"/>
    <property type="project" value="TreeGrafter"/>
</dbReference>
<comment type="caution">
    <text evidence="6">The sequence shown here is derived from an EMBL/GenBank/DDBJ whole genome shotgun (WGS) entry which is preliminary data.</text>
</comment>
<keyword evidence="3" id="KW-0418">Kinase</keyword>
<dbReference type="InterPro" id="IPR000719">
    <property type="entry name" value="Prot_kinase_dom"/>
</dbReference>
<sequence>MIADFGLARLYQTNDELTKSGTPKYASPQIFEEDSNFTNSADIYSLGIVCYGLIFGGLPYQVNNLQQLIMKLRQLESNPIKVNRSAAGMTEEIANLIENMLKYNENKRISWNGLFSHPLLNDQPTSLDLPIPQIAKIPPIPQMSQTPQFQIKAPLFIQSANPQKIGSKTHRTSLSSLLLVGPGNIRSTFFNCSPYELCLYSLDKHLNQQRQIHADVIKIKQQLFYLSSCFYQHSKAMKLKFQPSSNNNHALADVERAIIQLETIKQLLVDQINNYGLSKDFSIKETFADYTGYFTQLSSLLAIQFLFPYNNKCNYYLEYLQYIINIYVQRLLFCFSKLKILKETRELQQFINISLIFRANYKTKL</sequence>
<evidence type="ECO:0000313" key="6">
    <source>
        <dbReference type="EMBL" id="CAD8214936.1"/>
    </source>
</evidence>
<dbReference type="EMBL" id="CAJJDP010000199">
    <property type="protein sequence ID" value="CAD8214936.1"/>
    <property type="molecule type" value="Genomic_DNA"/>
</dbReference>